<dbReference type="GO" id="GO:0006310">
    <property type="term" value="P:DNA recombination"/>
    <property type="evidence" value="ECO:0007669"/>
    <property type="project" value="UniProtKB-KW"/>
</dbReference>
<sequence length="116" mass="13008">MGSKNNHLGRSITLGQYLDISNTAYELMGKPQERSQKVFKGLRYSAWHNTALLQWSLRAGITKHITFHSGRHTFAVLQLADLPAMPKPELQSLSNQTPSTAYLARKQELNASIESL</sequence>
<dbReference type="EMBL" id="CP017606">
    <property type="protein sequence ID" value="ATW30351.1"/>
    <property type="molecule type" value="Genomic_DNA"/>
</dbReference>
<dbReference type="SUPFAM" id="SSF56349">
    <property type="entry name" value="DNA breaking-rejoining enzymes"/>
    <property type="match status" value="1"/>
</dbReference>
<gene>
    <name evidence="2" type="ORF">BJP41_08525</name>
</gene>
<protein>
    <recommendedName>
        <fullName evidence="4">Integrase</fullName>
    </recommendedName>
</protein>
<reference evidence="3" key="2">
    <citation type="submission" date="2017-11" db="EMBL/GenBank/DDBJ databases">
        <title>PacBio sequencing of new strain of the secondary endosymbiont Candidatus Hamiltonella defensa.</title>
        <authorList>
            <person name="Strand M.R."/>
            <person name="Oliver K."/>
        </authorList>
    </citation>
    <scope>NUCLEOTIDE SEQUENCE [LARGE SCALE GENOMIC DNA]</scope>
    <source>
        <strain evidence="3">A2C</strain>
    </source>
</reference>
<evidence type="ECO:0008006" key="4">
    <source>
        <dbReference type="Google" id="ProtNLM"/>
    </source>
</evidence>
<proteinExistence type="predicted"/>
<dbReference type="AlphaFoldDB" id="A0A2D3T994"/>
<accession>A0A2D3T994</accession>
<dbReference type="GO" id="GO:0003677">
    <property type="term" value="F:DNA binding"/>
    <property type="evidence" value="ECO:0007669"/>
    <property type="project" value="InterPro"/>
</dbReference>
<evidence type="ECO:0000313" key="2">
    <source>
        <dbReference type="EMBL" id="ATW30351.1"/>
    </source>
</evidence>
<dbReference type="InterPro" id="IPR013762">
    <property type="entry name" value="Integrase-like_cat_sf"/>
</dbReference>
<dbReference type="GO" id="GO:0015074">
    <property type="term" value="P:DNA integration"/>
    <property type="evidence" value="ECO:0007669"/>
    <property type="project" value="InterPro"/>
</dbReference>
<dbReference type="RefSeq" id="WP_193432735.1">
    <property type="nucleotide sequence ID" value="NZ_CAWNQP010000001.1"/>
</dbReference>
<dbReference type="Gene3D" id="1.10.443.10">
    <property type="entry name" value="Intergrase catalytic core"/>
    <property type="match status" value="1"/>
</dbReference>
<organism evidence="2 3">
    <name type="scientific">Candidatus Williamhamiltonella defendens</name>
    <dbReference type="NCBI Taxonomy" id="138072"/>
    <lineage>
        <taxon>Bacteria</taxon>
        <taxon>Pseudomonadati</taxon>
        <taxon>Pseudomonadota</taxon>
        <taxon>Gammaproteobacteria</taxon>
        <taxon>Enterobacterales</taxon>
        <taxon>Enterobacteriaceae</taxon>
        <taxon>aphid secondary symbionts</taxon>
        <taxon>Candidatus Williamhamiltonella</taxon>
    </lineage>
</organism>
<evidence type="ECO:0000256" key="1">
    <source>
        <dbReference type="ARBA" id="ARBA00023172"/>
    </source>
</evidence>
<evidence type="ECO:0000313" key="3">
    <source>
        <dbReference type="Proteomes" id="UP000230008"/>
    </source>
</evidence>
<keyword evidence="1" id="KW-0233">DNA recombination</keyword>
<name>A0A2D3T994_9ENTR</name>
<dbReference type="Proteomes" id="UP000230008">
    <property type="component" value="Chromosome"/>
</dbReference>
<dbReference type="InterPro" id="IPR011010">
    <property type="entry name" value="DNA_brk_join_enz"/>
</dbReference>
<reference evidence="3" key="1">
    <citation type="submission" date="2016-10" db="EMBL/GenBank/DDBJ databases">
        <authorList>
            <person name="Chevignon G."/>
        </authorList>
    </citation>
    <scope>NUCLEOTIDE SEQUENCE [LARGE SCALE GENOMIC DNA]</scope>
    <source>
        <strain evidence="3">A2C</strain>
    </source>
</reference>